<dbReference type="Pfam" id="PF11028">
    <property type="entry name" value="TMEM260-like"/>
    <property type="match status" value="1"/>
</dbReference>
<feature type="transmembrane region" description="Helical" evidence="1">
    <location>
        <begin position="55"/>
        <end position="72"/>
    </location>
</feature>
<protein>
    <recommendedName>
        <fullName evidence="4">DUF2723 domain-containing protein</fullName>
    </recommendedName>
</protein>
<feature type="transmembrane region" description="Helical" evidence="1">
    <location>
        <begin position="496"/>
        <end position="518"/>
    </location>
</feature>
<evidence type="ECO:0000256" key="1">
    <source>
        <dbReference type="SAM" id="Phobius"/>
    </source>
</evidence>
<feature type="transmembrane region" description="Helical" evidence="1">
    <location>
        <begin position="633"/>
        <end position="658"/>
    </location>
</feature>
<feature type="transmembrane region" description="Helical" evidence="1">
    <location>
        <begin position="150"/>
        <end position="169"/>
    </location>
</feature>
<sequence>MKINEKWHKHIFAGIAGFIALIVYMMTMAPTVSFWDCGEFVACANTLGIPHPPGTPFFVFFARAVILLLPFVGEIAKRVNYISVVSSAATVYVTALFAWELLATVLKTDSLAEKISAKMRTFVLGTAALVAGFLLTFSDTFWFNAVEAEVYGVAMFILMLVSYLGLVWYNKREESGSDRILIFICYIAFLGVGAHLYTMLTVPAVFALLLVAQPKKIVERIPIWITGTLLCSVIYMVSAFIEISLICLLVLGGVLLLSKKFPFLHTALAGLTLLVAVALSMITDSWFITIAGTLIAGGLSYAAIALQVFRTREAGFKRSFILSLAFAFFALVGYSTHLYIPIRSELNPTIDENDPELNIRDEQGNLQLGNLFESKNWDAFNAFIERKQYGSESMITRAFYRRSRLAHQVLSFPSMSYGGYQMAQYLPFKVGGVNYSNGVYVFDAAENEPVERLGFKFPTQMSFMGDNIGWQLFYFLIFNGLLIAVCVYVYKRNKHVGIFVSTLYALCSLGLLFYINFADGSRMEQRDRDYWVSAMTRNVADLNNAGAGISSLPDPNELIDLRQTIEHSRYAIERLRLNNAPASRIAEYEKKISDAENTSAWRNWQKIEESFARFGQRAPFPEAVHMEVRERDYFYTPAFIFMSMIYGIGAGILVLLAATTTTTAAFATPIAAALVLVSLLVPCFSNYKEHDRSGLWVPWDYAYNLLNSCRPNAILFTNGDNDTFPLWFAQEVAGVRKDVRVVNLSLGNTDWYIKQMLVNEPILKLSYNKETIDSDMVLDNSSANNPNHQVSTWVRRAETLKPKLKERIDQLEAKGYLSDADSAKLLQFKVNYQVWDAFLDWAKRNRSSMMLTQHKLVIDLALQNMDRPIEISTTVGTSNFMGLEKYMVQEGMVYNFVKGDLTPKQNAFDAKATAAMIDTVYKFRGLGDGSAYINSETERLLSSYVSLYLQISFDAREKIAALITKKPFTLADKIEVENIANSATKYLELGIYQFPREWRNYWAASYVYASAGMKSKAIDVIERGLKNIPSYDAPGQSRLAISLQQMQALSDESLKVDDVPAVTPAADSAK</sequence>
<dbReference type="PANTHER" id="PTHR16214">
    <property type="entry name" value="TRANSMEMBRANE PROTEIN 260"/>
    <property type="match status" value="1"/>
</dbReference>
<evidence type="ECO:0000313" key="2">
    <source>
        <dbReference type="EMBL" id="SUQ19152.1"/>
    </source>
</evidence>
<feature type="transmembrane region" description="Helical" evidence="1">
    <location>
        <begin position="286"/>
        <end position="308"/>
    </location>
</feature>
<proteinExistence type="predicted"/>
<name>A0A380RWA0_FIBSU</name>
<dbReference type="InterPro" id="IPR021280">
    <property type="entry name" value="TMEM260-like"/>
</dbReference>
<feature type="transmembrane region" description="Helical" evidence="1">
    <location>
        <begin position="320"/>
        <end position="340"/>
    </location>
</feature>
<dbReference type="PANTHER" id="PTHR16214:SF3">
    <property type="entry name" value="TRANSMEMBRANE PROTEIN 260"/>
    <property type="match status" value="1"/>
</dbReference>
<evidence type="ECO:0008006" key="4">
    <source>
        <dbReference type="Google" id="ProtNLM"/>
    </source>
</evidence>
<dbReference type="EMBL" id="UHJL01000001">
    <property type="protein sequence ID" value="SUQ19152.1"/>
    <property type="molecule type" value="Genomic_DNA"/>
</dbReference>
<keyword evidence="1" id="KW-0812">Transmembrane</keyword>
<keyword evidence="1" id="KW-1133">Transmembrane helix</keyword>
<feature type="transmembrane region" description="Helical" evidence="1">
    <location>
        <begin position="472"/>
        <end position="490"/>
    </location>
</feature>
<feature type="transmembrane region" description="Helical" evidence="1">
    <location>
        <begin position="262"/>
        <end position="279"/>
    </location>
</feature>
<dbReference type="InterPro" id="IPR052724">
    <property type="entry name" value="GT117_domain-containing"/>
</dbReference>
<accession>A0A380RWA0</accession>
<dbReference type="Proteomes" id="UP000255423">
    <property type="component" value="Unassembled WGS sequence"/>
</dbReference>
<feature type="transmembrane region" description="Helical" evidence="1">
    <location>
        <begin position="223"/>
        <end position="256"/>
    </location>
</feature>
<dbReference type="RefSeq" id="WP_258285191.1">
    <property type="nucleotide sequence ID" value="NZ_UHJL01000001.1"/>
</dbReference>
<dbReference type="AlphaFoldDB" id="A0A380RWA0"/>
<gene>
    <name evidence="2" type="ORF">SAMN05661053_0379</name>
</gene>
<feature type="transmembrane region" description="Helical" evidence="1">
    <location>
        <begin position="12"/>
        <end position="35"/>
    </location>
</feature>
<feature type="transmembrane region" description="Helical" evidence="1">
    <location>
        <begin position="664"/>
        <end position="684"/>
    </location>
</feature>
<reference evidence="2 3" key="1">
    <citation type="submission" date="2017-08" db="EMBL/GenBank/DDBJ databases">
        <authorList>
            <person name="de Groot N.N."/>
        </authorList>
    </citation>
    <scope>NUCLEOTIDE SEQUENCE [LARGE SCALE GENOMIC DNA]</scope>
    <source>
        <strain evidence="2 3">HM2</strain>
    </source>
</reference>
<feature type="transmembrane region" description="Helical" evidence="1">
    <location>
        <begin position="119"/>
        <end position="138"/>
    </location>
</feature>
<keyword evidence="1" id="KW-0472">Membrane</keyword>
<evidence type="ECO:0000313" key="3">
    <source>
        <dbReference type="Proteomes" id="UP000255423"/>
    </source>
</evidence>
<feature type="transmembrane region" description="Helical" evidence="1">
    <location>
        <begin position="181"/>
        <end position="211"/>
    </location>
</feature>
<organism evidence="2 3">
    <name type="scientific">Fibrobacter succinogenes</name>
    <name type="common">Bacteroides succinogenes</name>
    <dbReference type="NCBI Taxonomy" id="833"/>
    <lineage>
        <taxon>Bacteria</taxon>
        <taxon>Pseudomonadati</taxon>
        <taxon>Fibrobacterota</taxon>
        <taxon>Fibrobacteria</taxon>
        <taxon>Fibrobacterales</taxon>
        <taxon>Fibrobacteraceae</taxon>
        <taxon>Fibrobacter</taxon>
    </lineage>
</organism>